<accession>A0A0W0ZGY0</accession>
<proteinExistence type="predicted"/>
<dbReference type="PANTHER" id="PTHR30124">
    <property type="entry name" value="MEMBRANE-BOUND LYTIC MUREIN TRANSGLYCOSYLASE A"/>
    <property type="match status" value="1"/>
</dbReference>
<gene>
    <name evidence="6" type="ORF">Lste_1762</name>
</gene>
<dbReference type="InterPro" id="IPR026044">
    <property type="entry name" value="MltA"/>
</dbReference>
<dbReference type="AlphaFoldDB" id="A0A0W0ZGY0"/>
<dbReference type="GO" id="GO:0009253">
    <property type="term" value="P:peptidoglycan catabolic process"/>
    <property type="evidence" value="ECO:0007669"/>
    <property type="project" value="TreeGrafter"/>
</dbReference>
<dbReference type="SUPFAM" id="SSF50685">
    <property type="entry name" value="Barwin-like endoglucanases"/>
    <property type="match status" value="1"/>
</dbReference>
<dbReference type="OrthoDB" id="9783686at2"/>
<dbReference type="PANTHER" id="PTHR30124:SF0">
    <property type="entry name" value="MEMBRANE-BOUND LYTIC MUREIN TRANSGLYCOSYLASE A"/>
    <property type="match status" value="1"/>
</dbReference>
<sequence length="369" mass="41738">MKNEIIITIRLFGLICICVLFFSSKTIRESVARPLKRADSTFFVPQLTIGYHQYRVKAVEKSPIAPEVPAPQIIIQNIALKQISFLDLPGWDTTDIKKSLSVFQNSCKKFLSQDPNEADGSKYIDIRAKDWQSPCRVALAIDPITDKSAKEFFENWFDPVEFNKDKPISGLFTGYYMPVVKGNLIKTSQYNIPIYGAVKHNSKKNKHPQKPVIAWIKSSLERLFLQIEGAGIIQLPSGKRLYISYENRKAEPLNQQDALGAHGIILTPGYSLAIDKDWIPLGSPLWLSTVKPNIHENNESSLQRLMIAQDTGGAIRGIMRGDVYWGEGETADFLGNNMKNEGRYWLLLPKQALVRLFADFEFNSFISIP</sequence>
<dbReference type="RefSeq" id="WP_058510679.1">
    <property type="nucleotide sequence ID" value="NZ_LNYY01000019.1"/>
</dbReference>
<reference evidence="6 7" key="1">
    <citation type="submission" date="2015-11" db="EMBL/GenBank/DDBJ databases">
        <title>Genomic analysis of 38 Legionella species identifies large and diverse effector repertoires.</title>
        <authorList>
            <person name="Burstein D."/>
            <person name="Amaro F."/>
            <person name="Zusman T."/>
            <person name="Lifshitz Z."/>
            <person name="Cohen O."/>
            <person name="Gilbert J.A."/>
            <person name="Pupko T."/>
            <person name="Shuman H.A."/>
            <person name="Segal G."/>
        </authorList>
    </citation>
    <scope>NUCLEOTIDE SEQUENCE [LARGE SCALE GENOMIC DNA]</scope>
    <source>
        <strain evidence="6 7">IMVS3376</strain>
    </source>
</reference>
<dbReference type="GO" id="GO:0004553">
    <property type="term" value="F:hydrolase activity, hydrolyzing O-glycosyl compounds"/>
    <property type="evidence" value="ECO:0007669"/>
    <property type="project" value="InterPro"/>
</dbReference>
<keyword evidence="3 4" id="KW-0961">Cell wall biogenesis/degradation</keyword>
<comment type="caution">
    <text evidence="6">The sequence shown here is derived from an EMBL/GenBank/DDBJ whole genome shotgun (WGS) entry which is preliminary data.</text>
</comment>
<dbReference type="SMART" id="SM00925">
    <property type="entry name" value="MltA"/>
    <property type="match status" value="1"/>
</dbReference>
<name>A0A0W0ZGY0_9GAMM</name>
<comment type="catalytic activity">
    <reaction evidence="1 4">
        <text>Exolytic cleavage of the (1-&gt;4)-beta-glycosidic linkage between N-acetylmuramic acid (MurNAc) and N-acetylglucosamine (GlcNAc) residues in peptidoglycan, from either the reducing or the non-reducing ends of the peptidoglycan chains, with concomitant formation of a 1,6-anhydrobond in the MurNAc residue.</text>
        <dbReference type="EC" id="4.2.2.n1"/>
    </reaction>
</comment>
<dbReference type="Pfam" id="PF06725">
    <property type="entry name" value="3D"/>
    <property type="match status" value="1"/>
</dbReference>
<dbReference type="PIRSF" id="PIRSF019422">
    <property type="entry name" value="MltA"/>
    <property type="match status" value="1"/>
</dbReference>
<dbReference type="InterPro" id="IPR005300">
    <property type="entry name" value="MltA_B"/>
</dbReference>
<dbReference type="GO" id="GO:0019867">
    <property type="term" value="C:outer membrane"/>
    <property type="evidence" value="ECO:0007669"/>
    <property type="project" value="InterPro"/>
</dbReference>
<dbReference type="EMBL" id="LNYY01000019">
    <property type="protein sequence ID" value="KTD68604.1"/>
    <property type="molecule type" value="Genomic_DNA"/>
</dbReference>
<dbReference type="Gene3D" id="2.40.40.10">
    <property type="entry name" value="RlpA-like domain"/>
    <property type="match status" value="2"/>
</dbReference>
<evidence type="ECO:0000313" key="6">
    <source>
        <dbReference type="EMBL" id="KTD68604.1"/>
    </source>
</evidence>
<dbReference type="InterPro" id="IPR036908">
    <property type="entry name" value="RlpA-like_sf"/>
</dbReference>
<dbReference type="Pfam" id="PF03562">
    <property type="entry name" value="MltA"/>
    <property type="match status" value="1"/>
</dbReference>
<dbReference type="GO" id="GO:0009254">
    <property type="term" value="P:peptidoglycan turnover"/>
    <property type="evidence" value="ECO:0007669"/>
    <property type="project" value="UniProtKB-UniRule"/>
</dbReference>
<dbReference type="EC" id="4.2.2.n1" evidence="4"/>
<dbReference type="CDD" id="cd14485">
    <property type="entry name" value="mltA_like_LT_A"/>
    <property type="match status" value="1"/>
</dbReference>
<organism evidence="6 7">
    <name type="scientific">Legionella steelei</name>
    <dbReference type="NCBI Taxonomy" id="947033"/>
    <lineage>
        <taxon>Bacteria</taxon>
        <taxon>Pseudomonadati</taxon>
        <taxon>Pseudomonadota</taxon>
        <taxon>Gammaproteobacteria</taxon>
        <taxon>Legionellales</taxon>
        <taxon>Legionellaceae</taxon>
        <taxon>Legionella</taxon>
    </lineage>
</organism>
<feature type="domain" description="Lytic transglycosylase MltA" evidence="5">
    <location>
        <begin position="179"/>
        <end position="263"/>
    </location>
</feature>
<keyword evidence="7" id="KW-1185">Reference proteome</keyword>
<evidence type="ECO:0000256" key="2">
    <source>
        <dbReference type="ARBA" id="ARBA00023239"/>
    </source>
</evidence>
<evidence type="ECO:0000259" key="5">
    <source>
        <dbReference type="SMART" id="SM00925"/>
    </source>
</evidence>
<dbReference type="Proteomes" id="UP000054926">
    <property type="component" value="Unassembled WGS sequence"/>
</dbReference>
<evidence type="ECO:0000256" key="3">
    <source>
        <dbReference type="ARBA" id="ARBA00023316"/>
    </source>
</evidence>
<protein>
    <recommendedName>
        <fullName evidence="4">Membrane-bound lytic murein transglycosylase A</fullName>
        <ecNumber evidence="4">4.2.2.n1</ecNumber>
    </recommendedName>
    <alternativeName>
        <fullName evidence="4">Murein hydrolase A</fullName>
    </alternativeName>
</protein>
<dbReference type="InterPro" id="IPR010611">
    <property type="entry name" value="3D_dom"/>
</dbReference>
<keyword evidence="2 4" id="KW-0456">Lyase</keyword>
<comment type="function">
    <text evidence="4">Murein-degrading enzyme. May play a role in recycling of muropeptides during cell elongation and/or cell division.</text>
</comment>
<dbReference type="GO" id="GO:0071555">
    <property type="term" value="P:cell wall organization"/>
    <property type="evidence" value="ECO:0007669"/>
    <property type="project" value="UniProtKB-KW"/>
</dbReference>
<evidence type="ECO:0000256" key="1">
    <source>
        <dbReference type="ARBA" id="ARBA00001420"/>
    </source>
</evidence>
<dbReference type="GO" id="GO:0008933">
    <property type="term" value="F:peptidoglycan lytic transglycosylase activity"/>
    <property type="evidence" value="ECO:0007669"/>
    <property type="project" value="TreeGrafter"/>
</dbReference>
<dbReference type="PATRIC" id="fig|947033.5.peg.1863"/>
<evidence type="ECO:0000256" key="4">
    <source>
        <dbReference type="PIRNR" id="PIRNR019422"/>
    </source>
</evidence>
<evidence type="ECO:0000313" key="7">
    <source>
        <dbReference type="Proteomes" id="UP000054926"/>
    </source>
</evidence>
<dbReference type="STRING" id="947033.Lste_1762"/>